<feature type="region of interest" description="Disordered" evidence="5">
    <location>
        <begin position="386"/>
        <end position="408"/>
    </location>
</feature>
<dbReference type="InterPro" id="IPR013806">
    <property type="entry name" value="Kringle-like"/>
</dbReference>
<evidence type="ECO:0000313" key="10">
    <source>
        <dbReference type="Proteomes" id="UP000675881"/>
    </source>
</evidence>
<accession>A0A817FBA3</accession>
<gene>
    <name evidence="9" type="ORF">LSAA_184</name>
</gene>
<evidence type="ECO:0000256" key="4">
    <source>
        <dbReference type="PROSITE-ProRule" id="PRU00479"/>
    </source>
</evidence>
<organism evidence="9 10">
    <name type="scientific">Lepeophtheirus salmonis</name>
    <name type="common">Salmon louse</name>
    <name type="synonym">Caligus salmonis</name>
    <dbReference type="NCBI Taxonomy" id="72036"/>
    <lineage>
        <taxon>Eukaryota</taxon>
        <taxon>Metazoa</taxon>
        <taxon>Ecdysozoa</taxon>
        <taxon>Arthropoda</taxon>
        <taxon>Crustacea</taxon>
        <taxon>Multicrustacea</taxon>
        <taxon>Hexanauplia</taxon>
        <taxon>Copepoda</taxon>
        <taxon>Siphonostomatoida</taxon>
        <taxon>Caligidae</taxon>
        <taxon>Lepeophtheirus</taxon>
    </lineage>
</organism>
<dbReference type="PROSITE" id="PS50240">
    <property type="entry name" value="TRYPSIN_DOM"/>
    <property type="match status" value="1"/>
</dbReference>
<evidence type="ECO:0000256" key="2">
    <source>
        <dbReference type="ARBA" id="ARBA00022737"/>
    </source>
</evidence>
<evidence type="ECO:0000256" key="5">
    <source>
        <dbReference type="SAM" id="MobiDB-lite"/>
    </source>
</evidence>
<dbReference type="InterPro" id="IPR001506">
    <property type="entry name" value="Peptidase_M12A"/>
</dbReference>
<evidence type="ECO:0000313" key="9">
    <source>
        <dbReference type="EMBL" id="CAF2743882.1"/>
    </source>
</evidence>
<feature type="disulfide bond" evidence="4">
    <location>
        <begin position="59"/>
        <end position="86"/>
    </location>
</feature>
<reference evidence="9" key="1">
    <citation type="submission" date="2021-02" db="EMBL/GenBank/DDBJ databases">
        <authorList>
            <person name="Bekaert M."/>
        </authorList>
    </citation>
    <scope>NUCLEOTIDE SEQUENCE</scope>
    <source>
        <strain evidence="9">IoA-00</strain>
    </source>
</reference>
<dbReference type="SMART" id="SM00059">
    <property type="entry name" value="FN2"/>
    <property type="match status" value="1"/>
</dbReference>
<dbReference type="AlphaFoldDB" id="A0A817FBA3"/>
<dbReference type="EMBL" id="CAJNVT010000050">
    <property type="protein sequence ID" value="CAF2743882.1"/>
    <property type="molecule type" value="Genomic_DNA"/>
</dbReference>
<dbReference type="InterPro" id="IPR001254">
    <property type="entry name" value="Trypsin_dom"/>
</dbReference>
<dbReference type="InterPro" id="IPR043504">
    <property type="entry name" value="Peptidase_S1_PA_chymotrypsin"/>
</dbReference>
<proteinExistence type="predicted"/>
<dbReference type="GO" id="GO:0004222">
    <property type="term" value="F:metalloendopeptidase activity"/>
    <property type="evidence" value="ECO:0007669"/>
    <property type="project" value="InterPro"/>
</dbReference>
<dbReference type="GO" id="GO:0004252">
    <property type="term" value="F:serine-type endopeptidase activity"/>
    <property type="evidence" value="ECO:0007669"/>
    <property type="project" value="InterPro"/>
</dbReference>
<name>A0A817FBA3_LEPSM</name>
<dbReference type="Pfam" id="PF00040">
    <property type="entry name" value="fn2"/>
    <property type="match status" value="1"/>
</dbReference>
<dbReference type="InterPro" id="IPR009003">
    <property type="entry name" value="Peptidase_S1_PA"/>
</dbReference>
<evidence type="ECO:0000256" key="3">
    <source>
        <dbReference type="ARBA" id="ARBA00023157"/>
    </source>
</evidence>
<evidence type="ECO:0000259" key="6">
    <source>
        <dbReference type="PROSITE" id="PS50240"/>
    </source>
</evidence>
<sequence length="461" mass="51986">MDPIQKIPFGIEMGKTRSLSYWDILKIRKAYNCSMCLTLGLKKPCKFPFKYYGKMYYTCTDAASDTLWCATEVREDTKEYTEYDYCEPSCIQCGTSNHPSKSCNQTTEGEKGTAQLEDYPWHVFIMKWKEDVVKCEGAILTKHHAISAASCIKEYDNEILVTKRVPSKQIKTGSVDSQAFSTPYILYYINNKAYHPDYDSTTHENDIVILTAEFNIVPNVNLIPVCLPQVSNHDFNDMPATYTGVDIPAISTHTKLGFLITKIVNDNKCKSSHSLCAQAINTSSNGNWGSPLVAKVDGSCALIGIHSKQTEGDKILKFTRIDRYLDWIKPKILHYYIYLVNTALFIIIKTFTLNLPYKCCVPMYSSGYDGKPAIASPARKLQEHNCTSVSEDEKYSRNDESEYIPKADNSSLDSDVEILQNEPTDEVNELEKLLTIAGSRRCSIHLKQNQERGGSARAGNE</sequence>
<comment type="cofactor">
    <cofactor evidence="1">
        <name>Zn(2+)</name>
        <dbReference type="ChEBI" id="CHEBI:29105"/>
    </cofactor>
</comment>
<evidence type="ECO:0000259" key="7">
    <source>
        <dbReference type="PROSITE" id="PS51092"/>
    </source>
</evidence>
<dbReference type="InterPro" id="IPR036943">
    <property type="entry name" value="FN_type2_sf"/>
</dbReference>
<dbReference type="PANTHER" id="PTHR24260">
    <property type="match status" value="1"/>
</dbReference>
<dbReference type="PANTHER" id="PTHR24260:SF136">
    <property type="entry name" value="GH08193P-RELATED"/>
    <property type="match status" value="1"/>
</dbReference>
<dbReference type="PROSITE" id="PS51864">
    <property type="entry name" value="ASTACIN"/>
    <property type="match status" value="1"/>
</dbReference>
<dbReference type="InterPro" id="IPR051333">
    <property type="entry name" value="CLIP_Serine_Protease"/>
</dbReference>
<comment type="caution">
    <text evidence="4">Lacks conserved residue(s) required for the propagation of feature annotation.</text>
</comment>
<evidence type="ECO:0000259" key="8">
    <source>
        <dbReference type="PROSITE" id="PS51864"/>
    </source>
</evidence>
<feature type="compositionally biased region" description="Basic and acidic residues" evidence="5">
    <location>
        <begin position="391"/>
        <end position="405"/>
    </location>
</feature>
<dbReference type="SUPFAM" id="SSF57440">
    <property type="entry name" value="Kringle-like"/>
    <property type="match status" value="1"/>
</dbReference>
<keyword evidence="3 4" id="KW-1015">Disulfide bond</keyword>
<feature type="domain" description="Peptidase S1" evidence="6">
    <location>
        <begin position="106"/>
        <end position="333"/>
    </location>
</feature>
<dbReference type="InterPro" id="IPR000562">
    <property type="entry name" value="FN_type2_dom"/>
</dbReference>
<evidence type="ECO:0000256" key="1">
    <source>
        <dbReference type="ARBA" id="ARBA00001947"/>
    </source>
</evidence>
<keyword evidence="10" id="KW-1185">Reference proteome</keyword>
<dbReference type="Pfam" id="PF00089">
    <property type="entry name" value="Trypsin"/>
    <property type="match status" value="1"/>
</dbReference>
<dbReference type="PROSITE" id="PS51092">
    <property type="entry name" value="FN2_2"/>
    <property type="match status" value="1"/>
</dbReference>
<dbReference type="Proteomes" id="UP000675881">
    <property type="component" value="Unassembled WGS sequence"/>
</dbReference>
<dbReference type="Gene3D" id="2.10.10.10">
    <property type="entry name" value="Fibronectin, type II, collagen-binding"/>
    <property type="match status" value="1"/>
</dbReference>
<dbReference type="Gene3D" id="2.40.10.10">
    <property type="entry name" value="Trypsin-like serine proteases"/>
    <property type="match status" value="1"/>
</dbReference>
<comment type="caution">
    <text evidence="9">The sequence shown here is derived from an EMBL/GenBank/DDBJ whole genome shotgun (WGS) entry which is preliminary data.</text>
</comment>
<dbReference type="SMART" id="SM00020">
    <property type="entry name" value="Tryp_SPc"/>
    <property type="match status" value="1"/>
</dbReference>
<keyword evidence="2" id="KW-0677">Repeat</keyword>
<dbReference type="OrthoDB" id="291007at2759"/>
<dbReference type="GO" id="GO:0006508">
    <property type="term" value="P:proteolysis"/>
    <property type="evidence" value="ECO:0007669"/>
    <property type="project" value="InterPro"/>
</dbReference>
<protein>
    <submittedName>
        <fullName evidence="9">(salmon louse) hypothetical protein</fullName>
    </submittedName>
</protein>
<dbReference type="SUPFAM" id="SSF50494">
    <property type="entry name" value="Trypsin-like serine proteases"/>
    <property type="match status" value="1"/>
</dbReference>
<feature type="domain" description="Peptidase M12A" evidence="8">
    <location>
        <begin position="1"/>
        <end position="34"/>
    </location>
</feature>
<feature type="domain" description="Fibronectin type-II" evidence="7">
    <location>
        <begin position="40"/>
        <end position="88"/>
    </location>
</feature>